<dbReference type="PROSITE" id="PS00107">
    <property type="entry name" value="PROTEIN_KINASE_ATP"/>
    <property type="match status" value="1"/>
</dbReference>
<evidence type="ECO:0000256" key="2">
    <source>
        <dbReference type="ARBA" id="ARBA00010886"/>
    </source>
</evidence>
<feature type="region of interest" description="Disordered" evidence="14">
    <location>
        <begin position="425"/>
        <end position="463"/>
    </location>
</feature>
<dbReference type="GO" id="GO:0004674">
    <property type="term" value="F:protein serine/threonine kinase activity"/>
    <property type="evidence" value="ECO:0007669"/>
    <property type="project" value="UniProtKB-KW"/>
</dbReference>
<feature type="compositionally biased region" description="Basic and acidic residues" evidence="14">
    <location>
        <begin position="373"/>
        <end position="385"/>
    </location>
</feature>
<dbReference type="PROSITE" id="PS50011">
    <property type="entry name" value="PROTEIN_KINASE_DOM"/>
    <property type="match status" value="1"/>
</dbReference>
<dbReference type="InterPro" id="IPR008271">
    <property type="entry name" value="Ser/Thr_kinase_AS"/>
</dbReference>
<dbReference type="InterPro" id="IPR017441">
    <property type="entry name" value="Protein_kinase_ATP_BS"/>
</dbReference>
<evidence type="ECO:0000256" key="8">
    <source>
        <dbReference type="ARBA" id="ARBA00022777"/>
    </source>
</evidence>
<keyword evidence="10" id="KW-0460">Magnesium</keyword>
<dbReference type="GO" id="GO:0046872">
    <property type="term" value="F:metal ion binding"/>
    <property type="evidence" value="ECO:0007669"/>
    <property type="project" value="UniProtKB-KW"/>
</dbReference>
<feature type="compositionally biased region" description="Basic and acidic residues" evidence="14">
    <location>
        <begin position="755"/>
        <end position="790"/>
    </location>
</feature>
<evidence type="ECO:0000256" key="5">
    <source>
        <dbReference type="ARBA" id="ARBA00022679"/>
    </source>
</evidence>
<dbReference type="Gene3D" id="3.30.200.20">
    <property type="entry name" value="Phosphorylase Kinase, domain 1"/>
    <property type="match status" value="1"/>
</dbReference>
<feature type="binding site" evidence="13">
    <location>
        <position position="33"/>
    </location>
    <ligand>
        <name>ATP</name>
        <dbReference type="ChEBI" id="CHEBI:30616"/>
    </ligand>
</feature>
<comment type="similarity">
    <text evidence="2">Belongs to the protein kinase superfamily. NEK Ser/Thr protein kinase family. NIMA subfamily.</text>
</comment>
<dbReference type="PANTHER" id="PTHR44899:SF1">
    <property type="entry name" value="SERINE_THREONINE-PROTEIN KINASE NEK5"/>
    <property type="match status" value="1"/>
</dbReference>
<evidence type="ECO:0000256" key="4">
    <source>
        <dbReference type="ARBA" id="ARBA00022527"/>
    </source>
</evidence>
<evidence type="ECO:0000256" key="13">
    <source>
        <dbReference type="PROSITE-ProRule" id="PRU10141"/>
    </source>
</evidence>
<dbReference type="SUPFAM" id="SSF56112">
    <property type="entry name" value="Protein kinase-like (PK-like)"/>
    <property type="match status" value="1"/>
</dbReference>
<evidence type="ECO:0000313" key="16">
    <source>
        <dbReference type="Ensembl" id="ENSSSCP00030025209.1"/>
    </source>
</evidence>
<evidence type="ECO:0000256" key="9">
    <source>
        <dbReference type="ARBA" id="ARBA00022840"/>
    </source>
</evidence>
<evidence type="ECO:0000256" key="3">
    <source>
        <dbReference type="ARBA" id="ARBA00012513"/>
    </source>
</evidence>
<feature type="domain" description="Protein kinase" evidence="15">
    <location>
        <begin position="4"/>
        <end position="259"/>
    </location>
</feature>
<name>A0A8D0WRV9_PIG</name>
<evidence type="ECO:0000313" key="17">
    <source>
        <dbReference type="Proteomes" id="UP000694570"/>
    </source>
</evidence>
<keyword evidence="9 13" id="KW-0067">ATP-binding</keyword>
<evidence type="ECO:0000256" key="7">
    <source>
        <dbReference type="ARBA" id="ARBA00022741"/>
    </source>
</evidence>
<evidence type="ECO:0000256" key="11">
    <source>
        <dbReference type="ARBA" id="ARBA00047899"/>
    </source>
</evidence>
<dbReference type="InterPro" id="IPR051131">
    <property type="entry name" value="NEK_Ser/Thr_kinase_NIMA"/>
</dbReference>
<evidence type="ECO:0000259" key="15">
    <source>
        <dbReference type="PROSITE" id="PS50011"/>
    </source>
</evidence>
<dbReference type="PANTHER" id="PTHR44899">
    <property type="entry name" value="CAMK FAMILY PROTEIN KINASE"/>
    <property type="match status" value="1"/>
</dbReference>
<evidence type="ECO:0000256" key="10">
    <source>
        <dbReference type="ARBA" id="ARBA00022842"/>
    </source>
</evidence>
<protein>
    <recommendedName>
        <fullName evidence="3">non-specific serine/threonine protein kinase</fullName>
        <ecNumber evidence="3">2.7.11.1</ecNumber>
    </recommendedName>
</protein>
<sequence length="834" mass="94928">MEKYDVIKVIGEGAFGKAYLAKGRMDSEHCVIKEVNFAKMPIQEKEASKKEVILLAKMKHPNIVSFFSSFQENDRLFIVMEYCDGGDLMKRIKRQRGVLFREDQILSWFVQISLGLKHIHDRKILHRDIKAQNVFLSQNGMVAKLGDFGIARVLNNTMELARTCVGTPYYLSPEICQNKPYNNKTDIWSLGCVLYELCTLKHPFEGNNLHQLVLKICRAHIAPVSPRFSRDLQSLISQLFEVSPRDRPSINSILRRPFLERLIVNHLTPEVIREEFTHTLIHQARASASQPAGRVVPDSGIQRVRFQGKCPPGSRLSVPKKRKDIFCRHEWRPPAGAQKPISTAMVERPKLAAVRGHYAYFYAQLDGLRDRAHGPNCHHDPQKDTEVEETYNLAETHSPPPGQRTAEYLQRKHEAQQYKLKVEKQLGLRPSSAEPNHEQRQEPRSDGEEPGFQGPQFRRNETKEQEYWKQLEQIRQQYHSDMKAIRKKMGCALEEDSKISHKTYLVKKSDRPIHQEAPEEEARVQAIERDLKQSRLQSRKESKIPEPKHKAKRGVKFEINLDKCISDENILQEEEAMDVLNETLTFEDGLKFKEYTGIKEHGDDTDKALEKLCCPGADPEFFVQDAAAAAAENRRQWDAEAPQTLLQMMAVADVTSTCSTVPEDGHGMVIDGLPESRKQWRHQAPATLMSVLAAAQLTNSSFSANSGEFVGTLKQWLPTEHEGKVEMASDVEVDGEPEPRSDDDDDTNFEESEDELRNEVLESLEKLTTSKEAEKREEVSGSSKDNENLREGTGMQKYAEINEGLENISTLSDDKICVAEDDHGTATTSQNIQV</sequence>
<dbReference type="GO" id="GO:0005524">
    <property type="term" value="F:ATP binding"/>
    <property type="evidence" value="ECO:0007669"/>
    <property type="project" value="UniProtKB-UniRule"/>
</dbReference>
<keyword evidence="8" id="KW-0418">Kinase</keyword>
<evidence type="ECO:0000256" key="1">
    <source>
        <dbReference type="ARBA" id="ARBA00001946"/>
    </source>
</evidence>
<dbReference type="EC" id="2.7.11.1" evidence="3"/>
<keyword evidence="6" id="KW-0479">Metal-binding</keyword>
<dbReference type="AlphaFoldDB" id="A0A8D0WRV9"/>
<evidence type="ECO:0000256" key="12">
    <source>
        <dbReference type="ARBA" id="ARBA00048679"/>
    </source>
</evidence>
<comment type="cofactor">
    <cofactor evidence="1">
        <name>Mg(2+)</name>
        <dbReference type="ChEBI" id="CHEBI:18420"/>
    </cofactor>
</comment>
<dbReference type="Ensembl" id="ENSSSCT00030055192.1">
    <property type="protein sequence ID" value="ENSSSCP00030025209.1"/>
    <property type="gene ID" value="ENSSSCG00030039406.1"/>
</dbReference>
<comment type="catalytic activity">
    <reaction evidence="11">
        <text>L-threonyl-[protein] + ATP = O-phospho-L-threonyl-[protein] + ADP + H(+)</text>
        <dbReference type="Rhea" id="RHEA:46608"/>
        <dbReference type="Rhea" id="RHEA-COMP:11060"/>
        <dbReference type="Rhea" id="RHEA-COMP:11605"/>
        <dbReference type="ChEBI" id="CHEBI:15378"/>
        <dbReference type="ChEBI" id="CHEBI:30013"/>
        <dbReference type="ChEBI" id="CHEBI:30616"/>
        <dbReference type="ChEBI" id="CHEBI:61977"/>
        <dbReference type="ChEBI" id="CHEBI:456216"/>
        <dbReference type="EC" id="2.7.11.1"/>
    </reaction>
</comment>
<keyword evidence="7 13" id="KW-0547">Nucleotide-binding</keyword>
<feature type="compositionally biased region" description="Basic and acidic residues" evidence="14">
    <location>
        <begin position="435"/>
        <end position="447"/>
    </location>
</feature>
<organism evidence="16 17">
    <name type="scientific">Sus scrofa</name>
    <name type="common">Pig</name>
    <dbReference type="NCBI Taxonomy" id="9823"/>
    <lineage>
        <taxon>Eukaryota</taxon>
        <taxon>Metazoa</taxon>
        <taxon>Chordata</taxon>
        <taxon>Craniata</taxon>
        <taxon>Vertebrata</taxon>
        <taxon>Euteleostomi</taxon>
        <taxon>Mammalia</taxon>
        <taxon>Eutheria</taxon>
        <taxon>Laurasiatheria</taxon>
        <taxon>Artiodactyla</taxon>
        <taxon>Suina</taxon>
        <taxon>Suidae</taxon>
        <taxon>Sus</taxon>
    </lineage>
</organism>
<feature type="region of interest" description="Disordered" evidence="14">
    <location>
        <begin position="726"/>
        <end position="801"/>
    </location>
</feature>
<reference evidence="16" key="1">
    <citation type="submission" date="2025-08" db="UniProtKB">
        <authorList>
            <consortium name="Ensembl"/>
        </authorList>
    </citation>
    <scope>IDENTIFICATION</scope>
</reference>
<dbReference type="SMART" id="SM00220">
    <property type="entry name" value="S_TKc"/>
    <property type="match status" value="1"/>
</dbReference>
<dbReference type="Gene3D" id="1.10.510.10">
    <property type="entry name" value="Transferase(Phosphotransferase) domain 1"/>
    <property type="match status" value="1"/>
</dbReference>
<accession>A0A8D0WRV9</accession>
<feature type="region of interest" description="Disordered" evidence="14">
    <location>
        <begin position="373"/>
        <end position="404"/>
    </location>
</feature>
<evidence type="ECO:0000256" key="14">
    <source>
        <dbReference type="SAM" id="MobiDB-lite"/>
    </source>
</evidence>
<comment type="catalytic activity">
    <reaction evidence="12">
        <text>L-seryl-[protein] + ATP = O-phospho-L-seryl-[protein] + ADP + H(+)</text>
        <dbReference type="Rhea" id="RHEA:17989"/>
        <dbReference type="Rhea" id="RHEA-COMP:9863"/>
        <dbReference type="Rhea" id="RHEA-COMP:11604"/>
        <dbReference type="ChEBI" id="CHEBI:15378"/>
        <dbReference type="ChEBI" id="CHEBI:29999"/>
        <dbReference type="ChEBI" id="CHEBI:30616"/>
        <dbReference type="ChEBI" id="CHEBI:83421"/>
        <dbReference type="ChEBI" id="CHEBI:456216"/>
        <dbReference type="EC" id="2.7.11.1"/>
    </reaction>
</comment>
<evidence type="ECO:0000256" key="6">
    <source>
        <dbReference type="ARBA" id="ARBA00022723"/>
    </source>
</evidence>
<dbReference type="Proteomes" id="UP000694570">
    <property type="component" value="Unplaced"/>
</dbReference>
<dbReference type="InterPro" id="IPR000719">
    <property type="entry name" value="Prot_kinase_dom"/>
</dbReference>
<dbReference type="FunFam" id="3.30.200.20:FF:000097">
    <property type="entry name" value="Probable serine/threonine-protein kinase nek1"/>
    <property type="match status" value="1"/>
</dbReference>
<feature type="compositionally biased region" description="Acidic residues" evidence="14">
    <location>
        <begin position="729"/>
        <end position="754"/>
    </location>
</feature>
<keyword evidence="4" id="KW-0723">Serine/threonine-protein kinase</keyword>
<dbReference type="FunFam" id="1.10.510.10:FF:000172">
    <property type="entry name" value="serine/threonine-protein kinase Nek1 isoform X1"/>
    <property type="match status" value="1"/>
</dbReference>
<keyword evidence="5" id="KW-0808">Transferase</keyword>
<dbReference type="InterPro" id="IPR011009">
    <property type="entry name" value="Kinase-like_dom_sf"/>
</dbReference>
<proteinExistence type="inferred from homology"/>
<dbReference type="PROSITE" id="PS00108">
    <property type="entry name" value="PROTEIN_KINASE_ST"/>
    <property type="match status" value="1"/>
</dbReference>
<dbReference type="Pfam" id="PF00069">
    <property type="entry name" value="Pkinase"/>
    <property type="match status" value="1"/>
</dbReference>